<dbReference type="SUPFAM" id="SSF55729">
    <property type="entry name" value="Acyl-CoA N-acyltransferases (Nat)"/>
    <property type="match status" value="1"/>
</dbReference>
<keyword evidence="4" id="KW-1185">Reference proteome</keyword>
<reference evidence="3 4" key="1">
    <citation type="submission" date="2019-04" db="EMBL/GenBank/DDBJ databases">
        <title>Three New Species of Nocardioides, Nocardioides euryhalodurans sp. nov., Nocardioides seonyuensis sp. nov. and Nocardioides eburneoflavus sp. nov. Isolated from Soil.</title>
        <authorList>
            <person name="Roh S.G."/>
            <person name="Lee C."/>
            <person name="Kim M.-K."/>
            <person name="Kim S.B."/>
        </authorList>
    </citation>
    <scope>NUCLEOTIDE SEQUENCE [LARGE SCALE GENOMIC DNA]</scope>
    <source>
        <strain evidence="3 4">MMS17-SY213</strain>
    </source>
</reference>
<dbReference type="AlphaFoldDB" id="A0A4Z1CAA7"/>
<dbReference type="Proteomes" id="UP000297496">
    <property type="component" value="Unassembled WGS sequence"/>
</dbReference>
<keyword evidence="3" id="KW-0808">Transferase</keyword>
<feature type="domain" description="N-acetyltransferase" evidence="2">
    <location>
        <begin position="40"/>
        <end position="140"/>
    </location>
</feature>
<sequence>MSSHETTPDTGLPDTRPHDTWLPAGFRHPTRVEVPFGHHLRPIRAEDTDLDMVAVMGSRERLWSIYGAAWGWPPADMTHDQDRADLARHAAEMDTHESFNYALFDTDETALLGCVYIDPPEKPGADAEISWWVVDECVGTELEEALDELVPRWIADAWPLEHPRYVGRDLTWAEWMALPEQPA</sequence>
<dbReference type="InterPro" id="IPR000182">
    <property type="entry name" value="GNAT_dom"/>
</dbReference>
<dbReference type="Pfam" id="PF13302">
    <property type="entry name" value="Acetyltransf_3"/>
    <property type="match status" value="1"/>
</dbReference>
<dbReference type="RefSeq" id="WP_135838887.1">
    <property type="nucleotide sequence ID" value="NZ_SRRO01000001.1"/>
</dbReference>
<evidence type="ECO:0000256" key="1">
    <source>
        <dbReference type="SAM" id="MobiDB-lite"/>
    </source>
</evidence>
<evidence type="ECO:0000313" key="3">
    <source>
        <dbReference type="EMBL" id="TGN64376.1"/>
    </source>
</evidence>
<accession>A0A4Z1CAA7</accession>
<feature type="region of interest" description="Disordered" evidence="1">
    <location>
        <begin position="1"/>
        <end position="21"/>
    </location>
</feature>
<evidence type="ECO:0000313" key="4">
    <source>
        <dbReference type="Proteomes" id="UP000297496"/>
    </source>
</evidence>
<organism evidence="3 4">
    <name type="scientific">Nocardioides eburneiflavus</name>
    <dbReference type="NCBI Taxonomy" id="2518372"/>
    <lineage>
        <taxon>Bacteria</taxon>
        <taxon>Bacillati</taxon>
        <taxon>Actinomycetota</taxon>
        <taxon>Actinomycetes</taxon>
        <taxon>Propionibacteriales</taxon>
        <taxon>Nocardioidaceae</taxon>
        <taxon>Nocardioides</taxon>
    </lineage>
</organism>
<dbReference type="Gene3D" id="3.40.630.30">
    <property type="match status" value="1"/>
</dbReference>
<dbReference type="GO" id="GO:0016747">
    <property type="term" value="F:acyltransferase activity, transferring groups other than amino-acyl groups"/>
    <property type="evidence" value="ECO:0007669"/>
    <property type="project" value="InterPro"/>
</dbReference>
<comment type="caution">
    <text evidence="3">The sequence shown here is derived from an EMBL/GenBank/DDBJ whole genome shotgun (WGS) entry which is preliminary data.</text>
</comment>
<dbReference type="EMBL" id="SRRO01000001">
    <property type="protein sequence ID" value="TGN64376.1"/>
    <property type="molecule type" value="Genomic_DNA"/>
</dbReference>
<name>A0A4Z1CAA7_9ACTN</name>
<dbReference type="OrthoDB" id="3774915at2"/>
<dbReference type="InterPro" id="IPR016181">
    <property type="entry name" value="Acyl_CoA_acyltransferase"/>
</dbReference>
<gene>
    <name evidence="3" type="ORF">EXE59_10710</name>
</gene>
<evidence type="ECO:0000259" key="2">
    <source>
        <dbReference type="Pfam" id="PF13302"/>
    </source>
</evidence>
<proteinExistence type="predicted"/>
<protein>
    <submittedName>
        <fullName evidence="3">N-acetyltransferase</fullName>
    </submittedName>
</protein>